<dbReference type="RefSeq" id="WP_067484901.1">
    <property type="nucleotide sequence ID" value="NZ_BJUG01000013.1"/>
</dbReference>
<evidence type="ECO:0000313" key="3">
    <source>
        <dbReference type="Proteomes" id="UP000078516"/>
    </source>
</evidence>
<dbReference type="GeneID" id="77486865"/>
<dbReference type="Proteomes" id="UP000321361">
    <property type="component" value="Unassembled WGS sequence"/>
</dbReference>
<dbReference type="EMBL" id="BJUG01000013">
    <property type="protein sequence ID" value="GEK37902.1"/>
    <property type="molecule type" value="Genomic_DNA"/>
</dbReference>
<protein>
    <submittedName>
        <fullName evidence="2">Transcriptional regulator</fullName>
    </submittedName>
</protein>
<dbReference type="OrthoDB" id="2735906at2"/>
<dbReference type="PATRIC" id="fig|417368.6.peg.563"/>
<evidence type="ECO:0000313" key="2">
    <source>
        <dbReference type="EMBL" id="OAQ55001.1"/>
    </source>
</evidence>
<evidence type="ECO:0000313" key="4">
    <source>
        <dbReference type="Proteomes" id="UP000321361"/>
    </source>
</evidence>
<keyword evidence="3" id="KW-1185">Reference proteome</keyword>
<evidence type="ECO:0000313" key="1">
    <source>
        <dbReference type="EMBL" id="GEK37902.1"/>
    </source>
</evidence>
<reference evidence="2 3" key="1">
    <citation type="submission" date="2016-04" db="EMBL/GenBank/DDBJ databases">
        <title>Draft genome of an Enterococcus thailandicus strain isolated from bovine feces.</title>
        <authorList>
            <person name="Beukers A.G."/>
            <person name="Zaheer R."/>
            <person name="Goji N."/>
            <person name="Cook S.R."/>
            <person name="Amoako K."/>
            <person name="Chaves A.V."/>
            <person name="Ward M.P."/>
            <person name="Mcallister T.A."/>
        </authorList>
    </citation>
    <scope>NUCLEOTIDE SEQUENCE [LARGE SCALE GENOMIC DNA]</scope>
    <source>
        <strain evidence="2 3">F0711D 46</strain>
    </source>
</reference>
<name>A0A179EP25_ENTTH</name>
<accession>A0A179EP25</accession>
<reference evidence="1 4" key="2">
    <citation type="submission" date="2019-07" db="EMBL/GenBank/DDBJ databases">
        <title>Whole genome shotgun sequence of Enterococcus thailandicus NBRC 101867.</title>
        <authorList>
            <person name="Hosoyama A."/>
            <person name="Uohara A."/>
            <person name="Ohji S."/>
            <person name="Ichikawa N."/>
        </authorList>
    </citation>
    <scope>NUCLEOTIDE SEQUENCE [LARGE SCALE GENOMIC DNA]</scope>
    <source>
        <strain evidence="1 4">NBRC 101867</strain>
    </source>
</reference>
<dbReference type="KEGG" id="eth:CK496_04360"/>
<dbReference type="EMBL" id="LWMN01000016">
    <property type="protein sequence ID" value="OAQ55001.1"/>
    <property type="molecule type" value="Genomic_DNA"/>
</dbReference>
<dbReference type="NCBIfam" id="TIGR01636">
    <property type="entry name" value="phage_rinA"/>
    <property type="match status" value="1"/>
</dbReference>
<sequence>MRKSTFNYIKDILSDYYQTDAYIKQREEELRHPFIEADLNSSIRGQGSHSIATERMAITIAMDRRLWNLERNRDVVKDCLARADENTREIIEKLYLQKNATVNLLGMSQRLFISKSKAYELRNEFFETVADELGL</sequence>
<proteinExistence type="predicted"/>
<dbReference type="Proteomes" id="UP000078516">
    <property type="component" value="Unassembled WGS sequence"/>
</dbReference>
<organism evidence="2 3">
    <name type="scientific">Enterococcus thailandicus</name>
    <dbReference type="NCBI Taxonomy" id="417368"/>
    <lineage>
        <taxon>Bacteria</taxon>
        <taxon>Bacillati</taxon>
        <taxon>Bacillota</taxon>
        <taxon>Bacilli</taxon>
        <taxon>Lactobacillales</taxon>
        <taxon>Enterococcaceae</taxon>
        <taxon>Enterococcus</taxon>
    </lineage>
</organism>
<dbReference type="InterPro" id="IPR006523">
    <property type="entry name" value="RinA"/>
</dbReference>
<dbReference type="AlphaFoldDB" id="A0A179EP25"/>
<gene>
    <name evidence="2" type="ORF">A6E74_10390</name>
    <name evidence="1" type="ORF">ETH01_21890</name>
</gene>
<comment type="caution">
    <text evidence="2">The sequence shown here is derived from an EMBL/GenBank/DDBJ whole genome shotgun (WGS) entry which is preliminary data.</text>
</comment>